<dbReference type="Gene3D" id="3.40.228.10">
    <property type="entry name" value="Dimethylsulfoxide Reductase, domain 2"/>
    <property type="match status" value="1"/>
</dbReference>
<evidence type="ECO:0000256" key="4">
    <source>
        <dbReference type="ARBA" id="ARBA00023014"/>
    </source>
</evidence>
<dbReference type="InterPro" id="IPR009010">
    <property type="entry name" value="Asp_de-COase-like_dom_sf"/>
</dbReference>
<dbReference type="Gene3D" id="3.40.50.740">
    <property type="match status" value="1"/>
</dbReference>
<dbReference type="Pfam" id="PF00384">
    <property type="entry name" value="Molybdopterin"/>
    <property type="match status" value="1"/>
</dbReference>
<evidence type="ECO:0000313" key="6">
    <source>
        <dbReference type="EMBL" id="MCX2976240.1"/>
    </source>
</evidence>
<sequence length="725" mass="79243">MIETKQTFCSICEAFCGLEVDVEDNRIREIRPNPNHVVSDGYACVKGTRYDSIQHSPDRITAPQKRIGNTWQTISWEQALDEITEKLGAIHRRGNPQAIGHFVGAPGGANLMAPIFRGALFGGLGSNRMYGTGTCDTMNKFRVNGDMYGSPMRLAYPDVDHTEFMLVLGANPAVSGTTLYHLPRSRQRLGAIVKRGGRVVFINPRRIETARAGEHLFIRPDTDVYFLAAFCNEVIRRGGVDKPRVNSSMKNFEQLAAVVAPWTPERQAEVTGISAATLSELVADYLAANAACLNMATGVNQGRSGTLCYWLLESISAISGNFDRPGGNLIGEGILDFATLAKDDPQMQCTSHREDGLLTVSGQQPAGMLADDIENGDVQALIVEASNPLLACGNPNGRMEKSLSKLELLVSVDLFRNETGNLADYILPATSWLERSGMPYALQSFAACTPTPYLYAAGPVLAPPPDVRHEWWIYTRLADKLGVTLMGNRAISAALKLSARLAHTAYGRWIKIPELMISGMLKKAGQPGLKKMLRDFPNGLRLPDNAGENFLGTDRVLTEDGLVDLAPPDFVATFARTIERYYQQELDNKDRMKLIGKREVKRMNSSCANSDRLVREITNYAYLNPQDAERIGVIDNDAIDVASDYGAITIPVRITDEMMPGTVAIPQCWGHQKADGLPHAKAHPGVNSNFLAGDGRDSIELLSGMSHLSGIPVDIVRSNRIVTVA</sequence>
<keyword evidence="7" id="KW-1185">Reference proteome</keyword>
<dbReference type="PANTHER" id="PTHR43742:SF2">
    <property type="entry name" value="ASSIMILATORY NITRATE REDUCTASE CATALYTIC SUBUNIT"/>
    <property type="match status" value="1"/>
</dbReference>
<dbReference type="SMART" id="SM00926">
    <property type="entry name" value="Molybdop_Fe4S4"/>
    <property type="match status" value="1"/>
</dbReference>
<gene>
    <name evidence="6" type="ORF">EYC82_02570</name>
</gene>
<evidence type="ECO:0000313" key="7">
    <source>
        <dbReference type="Proteomes" id="UP001143304"/>
    </source>
</evidence>
<evidence type="ECO:0000256" key="1">
    <source>
        <dbReference type="ARBA" id="ARBA00010312"/>
    </source>
</evidence>
<dbReference type="SUPFAM" id="SSF53706">
    <property type="entry name" value="Formate dehydrogenase/DMSO reductase, domains 1-3"/>
    <property type="match status" value="1"/>
</dbReference>
<dbReference type="InterPro" id="IPR006657">
    <property type="entry name" value="MoPterin_dinucl-bd_dom"/>
</dbReference>
<protein>
    <recommendedName>
        <fullName evidence="5">4Fe-4S Mo/W bis-MGD-type domain-containing protein</fullName>
    </recommendedName>
</protein>
<dbReference type="Pfam" id="PF01568">
    <property type="entry name" value="Molydop_binding"/>
    <property type="match status" value="1"/>
</dbReference>
<reference evidence="6" key="1">
    <citation type="submission" date="2019-02" db="EMBL/GenBank/DDBJ databases">
        <authorList>
            <person name="Li S.-H."/>
        </authorList>
    </citation>
    <scope>NUCLEOTIDE SEQUENCE</scope>
    <source>
        <strain evidence="6">IMCC11814</strain>
    </source>
</reference>
<comment type="caution">
    <text evidence="6">The sequence shown here is derived from an EMBL/GenBank/DDBJ whole genome shotgun (WGS) entry which is preliminary data.</text>
</comment>
<dbReference type="PANTHER" id="PTHR43742">
    <property type="entry name" value="TRIMETHYLAMINE-N-OXIDE REDUCTASE"/>
    <property type="match status" value="1"/>
</dbReference>
<evidence type="ECO:0000259" key="5">
    <source>
        <dbReference type="PROSITE" id="PS51669"/>
    </source>
</evidence>
<keyword evidence="2" id="KW-0479">Metal-binding</keyword>
<name>A0ABT3T1W6_9GAMM</name>
<dbReference type="Proteomes" id="UP001143304">
    <property type="component" value="Unassembled WGS sequence"/>
</dbReference>
<dbReference type="Pfam" id="PF04879">
    <property type="entry name" value="Molybdop_Fe4S4"/>
    <property type="match status" value="1"/>
</dbReference>
<keyword evidence="4" id="KW-0411">Iron-sulfur</keyword>
<dbReference type="InterPro" id="IPR050612">
    <property type="entry name" value="Prok_Mopterin_Oxidored"/>
</dbReference>
<accession>A0ABT3T1W6</accession>
<comment type="similarity">
    <text evidence="1">Belongs to the prokaryotic molybdopterin-containing oxidoreductase family.</text>
</comment>
<dbReference type="EMBL" id="SHNO01000001">
    <property type="protein sequence ID" value="MCX2976240.1"/>
    <property type="molecule type" value="Genomic_DNA"/>
</dbReference>
<dbReference type="Gene3D" id="2.20.25.90">
    <property type="entry name" value="ADC-like domains"/>
    <property type="match status" value="1"/>
</dbReference>
<evidence type="ECO:0000256" key="2">
    <source>
        <dbReference type="ARBA" id="ARBA00022723"/>
    </source>
</evidence>
<dbReference type="InterPro" id="IPR006963">
    <property type="entry name" value="Mopterin_OxRdtase_4Fe-4S_dom"/>
</dbReference>
<evidence type="ECO:0000256" key="3">
    <source>
        <dbReference type="ARBA" id="ARBA00023004"/>
    </source>
</evidence>
<feature type="domain" description="4Fe-4S Mo/W bis-MGD-type" evidence="5">
    <location>
        <begin position="2"/>
        <end position="58"/>
    </location>
</feature>
<dbReference type="InterPro" id="IPR006656">
    <property type="entry name" value="Mopterin_OxRdtase"/>
</dbReference>
<dbReference type="Gene3D" id="2.40.40.20">
    <property type="match status" value="1"/>
</dbReference>
<proteinExistence type="inferred from homology"/>
<organism evidence="6 7">
    <name type="scientific">Candidatus Marimicrobium litorale</name>
    <dbReference type="NCBI Taxonomy" id="2518991"/>
    <lineage>
        <taxon>Bacteria</taxon>
        <taxon>Pseudomonadati</taxon>
        <taxon>Pseudomonadota</taxon>
        <taxon>Gammaproteobacteria</taxon>
        <taxon>Cellvibrionales</taxon>
        <taxon>Halieaceae</taxon>
        <taxon>Marimicrobium</taxon>
    </lineage>
</organism>
<dbReference type="PROSITE" id="PS51669">
    <property type="entry name" value="4FE4S_MOW_BIS_MGD"/>
    <property type="match status" value="1"/>
</dbReference>
<dbReference type="RefSeq" id="WP_279247995.1">
    <property type="nucleotide sequence ID" value="NZ_SHNO01000001.1"/>
</dbReference>
<keyword evidence="3" id="KW-0408">Iron</keyword>
<dbReference type="SUPFAM" id="SSF50692">
    <property type="entry name" value="ADC-like"/>
    <property type="match status" value="1"/>
</dbReference>